<gene>
    <name evidence="1" type="ORF">AOQ84DRAFT_371680</name>
</gene>
<sequence>MSQNAQSITFFLIPEPNDARPPPLWVGATGAATGRPMALTQKSEHPRKRFQSGGSRRKLHHYTRYVYGYDREKKYIPPDARSVIGVINPEQRLDPGPTPPDPCDSEHFTISPVSIVCTKAEYVAPSPTGETLSDAMERVSQYPGLTKLRLMTYQSSGRLFIQIQRTTKLKFAEGTGKDGCDRVYENIGITYKLDNWLAAYPRMNECPTSGSGVWWRNITDLMECANDRAFHAVQRQLCLAGIPRVPVPWRKINIPKHLIMVFAPAVPLECLPDEQNGWTCLCEEVFSTGHTPLKMPCCGKLVGQECANKWFMVGERQGYRSCPFCRGEVVPRDAAFGEGALYDETIPYWERMEISARQLDHRDDLLDGKILVAHERLLMNFLWMINLQQKRTNQPQRFNPGFYEETAVMQSVISRHCAVGMDAEQDLKDLNMILNAKVEAALTIDCSFGGVLVVSSGFNSFRIKTIRRAVKWLKVPRWNGRQFLQLEHFT</sequence>
<dbReference type="InterPro" id="IPR013083">
    <property type="entry name" value="Znf_RING/FYVE/PHD"/>
</dbReference>
<dbReference type="AlphaFoldDB" id="A0A8E2FB93"/>
<protein>
    <recommendedName>
        <fullName evidence="3">RING-type domain-containing protein</fullName>
    </recommendedName>
</protein>
<evidence type="ECO:0008006" key="3">
    <source>
        <dbReference type="Google" id="ProtNLM"/>
    </source>
</evidence>
<dbReference type="Proteomes" id="UP000250140">
    <property type="component" value="Unassembled WGS sequence"/>
</dbReference>
<dbReference type="SUPFAM" id="SSF57850">
    <property type="entry name" value="RING/U-box"/>
    <property type="match status" value="1"/>
</dbReference>
<name>A0A8E2FB93_9PEZI</name>
<keyword evidence="2" id="KW-1185">Reference proteome</keyword>
<evidence type="ECO:0000313" key="2">
    <source>
        <dbReference type="Proteomes" id="UP000250140"/>
    </source>
</evidence>
<dbReference type="OrthoDB" id="8062037at2759"/>
<dbReference type="Gene3D" id="3.30.40.10">
    <property type="entry name" value="Zinc/RING finger domain, C3HC4 (zinc finger)"/>
    <property type="match status" value="1"/>
</dbReference>
<evidence type="ECO:0000313" key="1">
    <source>
        <dbReference type="EMBL" id="OCL13996.1"/>
    </source>
</evidence>
<reference evidence="1 2" key="1">
    <citation type="journal article" date="2016" name="Nat. Commun.">
        <title>Ectomycorrhizal ecology is imprinted in the genome of the dominant symbiotic fungus Cenococcum geophilum.</title>
        <authorList>
            <consortium name="DOE Joint Genome Institute"/>
            <person name="Peter M."/>
            <person name="Kohler A."/>
            <person name="Ohm R.A."/>
            <person name="Kuo A."/>
            <person name="Krutzmann J."/>
            <person name="Morin E."/>
            <person name="Arend M."/>
            <person name="Barry K.W."/>
            <person name="Binder M."/>
            <person name="Choi C."/>
            <person name="Clum A."/>
            <person name="Copeland A."/>
            <person name="Grisel N."/>
            <person name="Haridas S."/>
            <person name="Kipfer T."/>
            <person name="LaButti K."/>
            <person name="Lindquist E."/>
            <person name="Lipzen A."/>
            <person name="Maire R."/>
            <person name="Meier B."/>
            <person name="Mihaltcheva S."/>
            <person name="Molinier V."/>
            <person name="Murat C."/>
            <person name="Poggeler S."/>
            <person name="Quandt C.A."/>
            <person name="Sperisen C."/>
            <person name="Tritt A."/>
            <person name="Tisserant E."/>
            <person name="Crous P.W."/>
            <person name="Henrissat B."/>
            <person name="Nehls U."/>
            <person name="Egli S."/>
            <person name="Spatafora J.W."/>
            <person name="Grigoriev I.V."/>
            <person name="Martin F.M."/>
        </authorList>
    </citation>
    <scope>NUCLEOTIDE SEQUENCE [LARGE SCALE GENOMIC DNA]</scope>
    <source>
        <strain evidence="1 2">CBS 207.34</strain>
    </source>
</reference>
<proteinExistence type="predicted"/>
<dbReference type="EMBL" id="KV748638">
    <property type="protein sequence ID" value="OCL13996.1"/>
    <property type="molecule type" value="Genomic_DNA"/>
</dbReference>
<organism evidence="1 2">
    <name type="scientific">Glonium stellatum</name>
    <dbReference type="NCBI Taxonomy" id="574774"/>
    <lineage>
        <taxon>Eukaryota</taxon>
        <taxon>Fungi</taxon>
        <taxon>Dikarya</taxon>
        <taxon>Ascomycota</taxon>
        <taxon>Pezizomycotina</taxon>
        <taxon>Dothideomycetes</taxon>
        <taxon>Pleosporomycetidae</taxon>
        <taxon>Gloniales</taxon>
        <taxon>Gloniaceae</taxon>
        <taxon>Glonium</taxon>
    </lineage>
</organism>
<accession>A0A8E2FB93</accession>